<dbReference type="SUPFAM" id="SSF51971">
    <property type="entry name" value="Nucleotide-binding domain"/>
    <property type="match status" value="1"/>
</dbReference>
<reference evidence="2" key="1">
    <citation type="journal article" date="2014" name="Front. Microbiol.">
        <title>High frequency of phylogenetically diverse reductive dehalogenase-homologous genes in deep subseafloor sedimentary metagenomes.</title>
        <authorList>
            <person name="Kawai M."/>
            <person name="Futagami T."/>
            <person name="Toyoda A."/>
            <person name="Takaki Y."/>
            <person name="Nishi S."/>
            <person name="Hori S."/>
            <person name="Arai W."/>
            <person name="Tsubouchi T."/>
            <person name="Morono Y."/>
            <person name="Uchiyama I."/>
            <person name="Ito T."/>
            <person name="Fujiyama A."/>
            <person name="Inagaki F."/>
            <person name="Takami H."/>
        </authorList>
    </citation>
    <scope>NUCLEOTIDE SEQUENCE</scope>
    <source>
        <strain evidence="2">Expedition CK06-06</strain>
    </source>
</reference>
<dbReference type="Gene3D" id="3.50.50.60">
    <property type="entry name" value="FAD/NAD(P)-binding domain"/>
    <property type="match status" value="1"/>
</dbReference>
<gene>
    <name evidence="2" type="ORF">S01H1_31781</name>
</gene>
<name>X0UX89_9ZZZZ</name>
<dbReference type="Pfam" id="PF07992">
    <property type="entry name" value="Pyr_redox_2"/>
    <property type="match status" value="1"/>
</dbReference>
<dbReference type="PANTHER" id="PTHR42783:SF3">
    <property type="entry name" value="GLUTAMATE SYNTHASE [NADPH] SMALL CHAIN-RELATED"/>
    <property type="match status" value="1"/>
</dbReference>
<feature type="non-terminal residue" evidence="2">
    <location>
        <position position="1"/>
    </location>
</feature>
<evidence type="ECO:0000313" key="2">
    <source>
        <dbReference type="EMBL" id="GAF93050.1"/>
    </source>
</evidence>
<sequence length="275" mass="29492">LYGIPNFKLPKDIVQAVIGDLERAGVLFITNTRIGESKTIDKLFEDGHQAVFVGVGTLVDAKMDVPGIDLPGVFQATEFLIRANVDPDYLPPDVSSKPEVGRRVAVIGGGDTASDCLRSALRLGAEEVTCLYRRTEAEMPGGKKDRELAREEGAKYRFLTQPIRYIAGPNGRVSAVECLQCELGELDDSGRRRPIPIEDSNFTVEADTVILALGYWPDPIIGDTTPNLETHKWGLIVADPDTGATSRPGIFAGGDAVTGPDLVATAMIAGRKAAT</sequence>
<proteinExistence type="predicted"/>
<accession>X0UX89</accession>
<dbReference type="AlphaFoldDB" id="X0UX89"/>
<dbReference type="PRINTS" id="PR00419">
    <property type="entry name" value="ADXRDTASE"/>
</dbReference>
<organism evidence="2">
    <name type="scientific">marine sediment metagenome</name>
    <dbReference type="NCBI Taxonomy" id="412755"/>
    <lineage>
        <taxon>unclassified sequences</taxon>
        <taxon>metagenomes</taxon>
        <taxon>ecological metagenomes</taxon>
    </lineage>
</organism>
<dbReference type="GO" id="GO:0016491">
    <property type="term" value="F:oxidoreductase activity"/>
    <property type="evidence" value="ECO:0007669"/>
    <property type="project" value="InterPro"/>
</dbReference>
<feature type="non-terminal residue" evidence="2">
    <location>
        <position position="275"/>
    </location>
</feature>
<dbReference type="InterPro" id="IPR036188">
    <property type="entry name" value="FAD/NAD-bd_sf"/>
</dbReference>
<feature type="domain" description="FAD/NAD(P)-binding" evidence="1">
    <location>
        <begin position="92"/>
        <end position="268"/>
    </location>
</feature>
<evidence type="ECO:0000259" key="1">
    <source>
        <dbReference type="Pfam" id="PF07992"/>
    </source>
</evidence>
<dbReference type="PANTHER" id="PTHR42783">
    <property type="entry name" value="GLUTAMATE SYNTHASE [NADPH] SMALL CHAIN"/>
    <property type="match status" value="1"/>
</dbReference>
<comment type="caution">
    <text evidence="2">The sequence shown here is derived from an EMBL/GenBank/DDBJ whole genome shotgun (WGS) entry which is preliminary data.</text>
</comment>
<dbReference type="InterPro" id="IPR023753">
    <property type="entry name" value="FAD/NAD-binding_dom"/>
</dbReference>
<protein>
    <recommendedName>
        <fullName evidence="1">FAD/NAD(P)-binding domain-containing protein</fullName>
    </recommendedName>
</protein>
<dbReference type="EMBL" id="BARS01019632">
    <property type="protein sequence ID" value="GAF93050.1"/>
    <property type="molecule type" value="Genomic_DNA"/>
</dbReference>